<dbReference type="PANTHER" id="PTHR44103:SF1">
    <property type="entry name" value="PROPROTEIN CONVERTASE P"/>
    <property type="match status" value="1"/>
</dbReference>
<dbReference type="SUPFAM" id="SSF69318">
    <property type="entry name" value="Integrin alpha N-terminal domain"/>
    <property type="match status" value="1"/>
</dbReference>
<evidence type="ECO:0000256" key="2">
    <source>
        <dbReference type="SAM" id="SignalP"/>
    </source>
</evidence>
<keyword evidence="4" id="KW-1185">Reference proteome</keyword>
<dbReference type="Proteomes" id="UP001156870">
    <property type="component" value="Unassembled WGS sequence"/>
</dbReference>
<organism evidence="3 4">
    <name type="scientific">Marinibactrum halimedae</name>
    <dbReference type="NCBI Taxonomy" id="1444977"/>
    <lineage>
        <taxon>Bacteria</taxon>
        <taxon>Pseudomonadati</taxon>
        <taxon>Pseudomonadota</taxon>
        <taxon>Gammaproteobacteria</taxon>
        <taxon>Cellvibrionales</taxon>
        <taxon>Cellvibrionaceae</taxon>
        <taxon>Marinibactrum</taxon>
    </lineage>
</organism>
<dbReference type="EMBL" id="BSPD01000094">
    <property type="protein sequence ID" value="GLS27949.1"/>
    <property type="molecule type" value="Genomic_DNA"/>
</dbReference>
<comment type="caution">
    <text evidence="3">The sequence shown here is derived from an EMBL/GenBank/DDBJ whole genome shotgun (WGS) entry which is preliminary data.</text>
</comment>
<keyword evidence="1 2" id="KW-0732">Signal</keyword>
<evidence type="ECO:0000313" key="4">
    <source>
        <dbReference type="Proteomes" id="UP001156870"/>
    </source>
</evidence>
<evidence type="ECO:0000313" key="3">
    <source>
        <dbReference type="EMBL" id="GLS27949.1"/>
    </source>
</evidence>
<protein>
    <recommendedName>
        <fullName evidence="5">VCBS repeat-containing protein</fullName>
    </recommendedName>
</protein>
<dbReference type="InterPro" id="IPR013517">
    <property type="entry name" value="FG-GAP"/>
</dbReference>
<feature type="signal peptide" evidence="2">
    <location>
        <begin position="1"/>
        <end position="28"/>
    </location>
</feature>
<dbReference type="AlphaFoldDB" id="A0AA37WNF6"/>
<evidence type="ECO:0008006" key="5">
    <source>
        <dbReference type="Google" id="ProtNLM"/>
    </source>
</evidence>
<dbReference type="Gene3D" id="2.130.10.130">
    <property type="entry name" value="Integrin alpha, N-terminal"/>
    <property type="match status" value="2"/>
</dbReference>
<sequence>MNKQKCFDTFSLSVAAVISITLSVSVNAQVINKVELDGRYSSGAAIADIDGDGDLDLIIAGRKDELHSDTIVYKNNGSGTFTANASENIPVTWFATIEAEDLNNDGLIDVFMSARSIRFRSIINAFLGDGEGEFTAQDNRFIRLPTASKMRLGDYDGDGDFDVLVFGIYGFPDRRTQLYENDGSGKYSLVTDSFFDGVNGDALFGDFDSDGDEDILLAGLRALGASADDIVGQFYENRMGRYSVENERAFEPVSFAVMDSGDIDGDGDLDIVVSGLDINNNHTTVLYTNDGLGNFRRVFNGNIAQLVYGDVTFADVDNDDDLDLLQMGRNERGASQTFLYLNNGRGIFTPYNRVSFEGLERGTIDVADINGNGTPDVLFTGINNRDRAKSTIYFDVME</sequence>
<dbReference type="InterPro" id="IPR028994">
    <property type="entry name" value="Integrin_alpha_N"/>
</dbReference>
<dbReference type="Pfam" id="PF13517">
    <property type="entry name" value="FG-GAP_3"/>
    <property type="match status" value="3"/>
</dbReference>
<proteinExistence type="predicted"/>
<gene>
    <name evidence="3" type="ORF">GCM10007877_36680</name>
</gene>
<accession>A0AA37WNF6</accession>
<name>A0AA37WNF6_9GAMM</name>
<evidence type="ECO:0000256" key="1">
    <source>
        <dbReference type="ARBA" id="ARBA00022729"/>
    </source>
</evidence>
<dbReference type="RefSeq" id="WP_232594810.1">
    <property type="nucleotide sequence ID" value="NZ_BSPD01000094.1"/>
</dbReference>
<feature type="chain" id="PRO_5041351366" description="VCBS repeat-containing protein" evidence="2">
    <location>
        <begin position="29"/>
        <end position="398"/>
    </location>
</feature>
<reference evidence="3 4" key="1">
    <citation type="journal article" date="2014" name="Int. J. Syst. Evol. Microbiol.">
        <title>Complete genome sequence of Corynebacterium casei LMG S-19264T (=DSM 44701T), isolated from a smear-ripened cheese.</title>
        <authorList>
            <consortium name="US DOE Joint Genome Institute (JGI-PGF)"/>
            <person name="Walter F."/>
            <person name="Albersmeier A."/>
            <person name="Kalinowski J."/>
            <person name="Ruckert C."/>
        </authorList>
    </citation>
    <scope>NUCLEOTIDE SEQUENCE [LARGE SCALE GENOMIC DNA]</scope>
    <source>
        <strain evidence="3 4">NBRC 110095</strain>
    </source>
</reference>
<dbReference type="PANTHER" id="PTHR44103">
    <property type="entry name" value="PROPROTEIN CONVERTASE P"/>
    <property type="match status" value="1"/>
</dbReference>